<dbReference type="RefSeq" id="XP_022323752.1">
    <property type="nucleotide sequence ID" value="XM_022468044.1"/>
</dbReference>
<dbReference type="RefSeq" id="XP_022323754.1">
    <property type="nucleotide sequence ID" value="XM_022468046.1"/>
</dbReference>
<evidence type="ECO:0000313" key="13">
    <source>
        <dbReference type="RefSeq" id="XP_022323753.1"/>
    </source>
</evidence>
<organism evidence="10 12">
    <name type="scientific">Crassostrea virginica</name>
    <name type="common">Eastern oyster</name>
    <dbReference type="NCBI Taxonomy" id="6565"/>
    <lineage>
        <taxon>Eukaryota</taxon>
        <taxon>Metazoa</taxon>
        <taxon>Spiralia</taxon>
        <taxon>Lophotrochozoa</taxon>
        <taxon>Mollusca</taxon>
        <taxon>Bivalvia</taxon>
        <taxon>Autobranchia</taxon>
        <taxon>Pteriomorphia</taxon>
        <taxon>Ostreida</taxon>
        <taxon>Ostreoidea</taxon>
        <taxon>Ostreidae</taxon>
        <taxon>Crassostrea</taxon>
    </lineage>
</organism>
<dbReference type="InterPro" id="IPR013083">
    <property type="entry name" value="Znf_RING/FYVE/PHD"/>
</dbReference>
<feature type="domain" description="RING-type" evidence="8">
    <location>
        <begin position="14"/>
        <end position="77"/>
    </location>
</feature>
<dbReference type="PROSITE" id="PS00518">
    <property type="entry name" value="ZF_RING_1"/>
    <property type="match status" value="1"/>
</dbReference>
<dbReference type="OrthoDB" id="264520at2759"/>
<feature type="compositionally biased region" description="Polar residues" evidence="7">
    <location>
        <begin position="505"/>
        <end position="515"/>
    </location>
</feature>
<evidence type="ECO:0000259" key="9">
    <source>
        <dbReference type="PROSITE" id="PS50119"/>
    </source>
</evidence>
<feature type="domain" description="B box-type" evidence="9">
    <location>
        <begin position="182"/>
        <end position="223"/>
    </location>
</feature>
<dbReference type="SUPFAM" id="SSF57845">
    <property type="entry name" value="B-box zinc-binding domain"/>
    <property type="match status" value="1"/>
</dbReference>
<evidence type="ECO:0000313" key="11">
    <source>
        <dbReference type="RefSeq" id="XP_022323751.1"/>
    </source>
</evidence>
<dbReference type="SMART" id="SM00336">
    <property type="entry name" value="BBOX"/>
    <property type="match status" value="2"/>
</dbReference>
<dbReference type="CDD" id="cd19756">
    <property type="entry name" value="Bbox2"/>
    <property type="match status" value="1"/>
</dbReference>
<feature type="region of interest" description="Disordered" evidence="7">
    <location>
        <begin position="400"/>
        <end position="604"/>
    </location>
</feature>
<dbReference type="Gene3D" id="2.120.10.30">
    <property type="entry name" value="TolB, C-terminal domain"/>
    <property type="match status" value="1"/>
</dbReference>
<dbReference type="SUPFAM" id="SSF57850">
    <property type="entry name" value="RING/U-box"/>
    <property type="match status" value="1"/>
</dbReference>
<dbReference type="RefSeq" id="XP_022323751.1">
    <property type="nucleotide sequence ID" value="XM_022468043.1"/>
</dbReference>
<dbReference type="GO" id="GO:0008270">
    <property type="term" value="F:zinc ion binding"/>
    <property type="evidence" value="ECO:0007669"/>
    <property type="project" value="UniProtKB-KW"/>
</dbReference>
<evidence type="ECO:0000256" key="6">
    <source>
        <dbReference type="SAM" id="Coils"/>
    </source>
</evidence>
<dbReference type="PANTHER" id="PTHR25462">
    <property type="entry name" value="BONUS, ISOFORM C-RELATED"/>
    <property type="match status" value="1"/>
</dbReference>
<accession>A0A8B8D6J5</accession>
<dbReference type="InterPro" id="IPR027370">
    <property type="entry name" value="Znf-RING_euk"/>
</dbReference>
<dbReference type="InterPro" id="IPR017907">
    <property type="entry name" value="Znf_RING_CS"/>
</dbReference>
<dbReference type="AlphaFoldDB" id="A0A8B8D6J5"/>
<dbReference type="PROSITE" id="PS50089">
    <property type="entry name" value="ZF_RING_2"/>
    <property type="match status" value="1"/>
</dbReference>
<feature type="compositionally biased region" description="Low complexity" evidence="7">
    <location>
        <begin position="430"/>
        <end position="447"/>
    </location>
</feature>
<gene>
    <name evidence="11 12 13 14" type="primary">LOC111124833</name>
</gene>
<dbReference type="Gene3D" id="4.10.830.40">
    <property type="match status" value="1"/>
</dbReference>
<dbReference type="InterPro" id="IPR011042">
    <property type="entry name" value="6-blade_b-propeller_TolB-like"/>
</dbReference>
<keyword evidence="6" id="KW-0175">Coiled coil</keyword>
<sequence>METIKEIQDEFLQCPMCHERYKGPKLLPCLHSFCRACLTHDLEKTTGKNLQPQVNGASDENVSSTKNSKLYNCSVCKADIHIGIPSGNNNTDQWADLFPDNTFIQNMIEKIEMFTDKKNCESCTRDDEEEQATAEVWCQTCKVAFCDACIKAHNIIKACREHQVMPLNSMRQDPLQSIRENKKEIQCPYHREKIIEYYCVDCHVTICSSCVAMQHRRCEIVETIKETVQKLTPEKEYIKKDLSLQSQVIEEWEKEHIRELSELSTNKDNLIKEMTGLRKKVNEVLLNLENKLVDSLDQKHKDTIVEVNERLKDVEEMKKTLMNTTRFMNYLTEFGSDSEIVSVFDVIKVQTDDMRATIQKAKTNKLNTRFKLALDPAIQRVLEMKSLGKIVDMVDLNSNGLKNYQPVERSSSIKRTGTFRVEKPPPPPRSLHSSSSASSTSNESISSQEMAPTRARRNQPIKPSLRESMGIKTPRPSIETPSPGSGRKTPPVRSGTMPRTIRVQRPQSVTRTKSSGGLEVSKDKASVSNVRATTPSSNIRDRPTTPSARLSNVLSPRTARRDAPQPPPRPKSAGKRENGTVKAPSKEELTKERKSNEHVNQVPPAKSKGLLLMFSFNGRTDGDSKKCWPLDVAVLEDGTPVVTDFHNKKIKAFDATGTVMGESAVPSWPHGIVDVSSCELAVTLPELSTIMFVVVQETSMRIRKRIRTSKQYRGVSCDAITSPGNPSLVVTCCAAGMQCVDVLTLDGGLLQTFRDDYRHKGQLLFTWPYYVTCNTQGEVVVSDCQSKNGIICLCRNGKVNYEANMNQDVIRDPRGICTDRFGNIFIADKTGNAVHCLNNEGQYQSVLINEADGLLSPIALCLSPFGQLVVTQENGDIKVYKHS</sequence>
<keyword evidence="10" id="KW-1185">Reference proteome</keyword>
<evidence type="ECO:0000256" key="4">
    <source>
        <dbReference type="ARBA" id="ARBA00022833"/>
    </source>
</evidence>
<dbReference type="GeneID" id="111124833"/>
<keyword evidence="2" id="KW-0479">Metal-binding</keyword>
<dbReference type="InterPro" id="IPR000315">
    <property type="entry name" value="Znf_B-box"/>
</dbReference>
<evidence type="ECO:0000256" key="5">
    <source>
        <dbReference type="PROSITE-ProRule" id="PRU00024"/>
    </source>
</evidence>
<evidence type="ECO:0000256" key="2">
    <source>
        <dbReference type="ARBA" id="ARBA00022723"/>
    </source>
</evidence>
<dbReference type="SMART" id="SM00184">
    <property type="entry name" value="RING"/>
    <property type="match status" value="1"/>
</dbReference>
<reference evidence="11 12" key="1">
    <citation type="submission" date="2025-04" db="UniProtKB">
        <authorList>
            <consortium name="RefSeq"/>
        </authorList>
    </citation>
    <scope>IDENTIFICATION</scope>
    <source>
        <tissue evidence="11 12">Whole sample</tissue>
    </source>
</reference>
<evidence type="ECO:0000313" key="14">
    <source>
        <dbReference type="RefSeq" id="XP_022323754.1"/>
    </source>
</evidence>
<dbReference type="CDD" id="cd19757">
    <property type="entry name" value="Bbox1"/>
    <property type="match status" value="1"/>
</dbReference>
<feature type="compositionally biased region" description="Polar residues" evidence="7">
    <location>
        <begin position="526"/>
        <end position="555"/>
    </location>
</feature>
<dbReference type="SUPFAM" id="SSF101898">
    <property type="entry name" value="NHL repeat"/>
    <property type="match status" value="1"/>
</dbReference>
<feature type="coiled-coil region" evidence="6">
    <location>
        <begin position="253"/>
        <end position="324"/>
    </location>
</feature>
<feature type="compositionally biased region" description="Polar residues" evidence="7">
    <location>
        <begin position="400"/>
        <end position="415"/>
    </location>
</feature>
<dbReference type="InterPro" id="IPR047153">
    <property type="entry name" value="TRIM45/56/19-like"/>
</dbReference>
<evidence type="ECO:0000256" key="1">
    <source>
        <dbReference type="ARBA" id="ARBA00022553"/>
    </source>
</evidence>
<keyword evidence="3 5" id="KW-0863">Zinc-finger</keyword>
<keyword evidence="4" id="KW-0862">Zinc</keyword>
<dbReference type="Proteomes" id="UP000694844">
    <property type="component" value="Chromosome 3"/>
</dbReference>
<keyword evidence="1" id="KW-0597">Phosphoprotein</keyword>
<protein>
    <submittedName>
        <fullName evidence="11 12">Uncharacterized protein LOC111124833</fullName>
    </submittedName>
</protein>
<proteinExistence type="predicted"/>
<evidence type="ECO:0000256" key="7">
    <source>
        <dbReference type="SAM" id="MobiDB-lite"/>
    </source>
</evidence>
<dbReference type="Pfam" id="PF13445">
    <property type="entry name" value="zf-RING_UBOX"/>
    <property type="match status" value="1"/>
</dbReference>
<dbReference type="Gene3D" id="3.30.160.60">
    <property type="entry name" value="Classic Zinc Finger"/>
    <property type="match status" value="1"/>
</dbReference>
<dbReference type="Gene3D" id="3.30.40.10">
    <property type="entry name" value="Zinc/RING finger domain, C3HC4 (zinc finger)"/>
    <property type="match status" value="1"/>
</dbReference>
<feature type="domain" description="B box-type" evidence="9">
    <location>
        <begin position="118"/>
        <end position="167"/>
    </location>
</feature>
<evidence type="ECO:0000313" key="12">
    <source>
        <dbReference type="RefSeq" id="XP_022323752.1"/>
    </source>
</evidence>
<dbReference type="RefSeq" id="XP_022323753.1">
    <property type="nucleotide sequence ID" value="XM_022468045.1"/>
</dbReference>
<evidence type="ECO:0000259" key="8">
    <source>
        <dbReference type="PROSITE" id="PS50089"/>
    </source>
</evidence>
<dbReference type="InterPro" id="IPR001841">
    <property type="entry name" value="Znf_RING"/>
</dbReference>
<evidence type="ECO:0000313" key="10">
    <source>
        <dbReference type="Proteomes" id="UP000694844"/>
    </source>
</evidence>
<dbReference type="KEGG" id="cvn:111124833"/>
<evidence type="ECO:0000256" key="3">
    <source>
        <dbReference type="ARBA" id="ARBA00022771"/>
    </source>
</evidence>
<name>A0A8B8D6J5_CRAVI</name>
<feature type="compositionally biased region" description="Basic and acidic residues" evidence="7">
    <location>
        <begin position="574"/>
        <end position="597"/>
    </location>
</feature>
<dbReference type="PANTHER" id="PTHR25462:SF296">
    <property type="entry name" value="MEIOTIC P26, ISOFORM F"/>
    <property type="match status" value="1"/>
</dbReference>
<dbReference type="PROSITE" id="PS50119">
    <property type="entry name" value="ZF_BBOX"/>
    <property type="match status" value="2"/>
</dbReference>
<dbReference type="Pfam" id="PF00643">
    <property type="entry name" value="zf-B_box"/>
    <property type="match status" value="1"/>
</dbReference>